<feature type="signal peptide" evidence="1">
    <location>
        <begin position="1"/>
        <end position="19"/>
    </location>
</feature>
<keyword evidence="3" id="KW-1185">Reference proteome</keyword>
<feature type="chain" id="PRO_5004806872" description="UDP-glycosyltransferases domain-containing protein" evidence="1">
    <location>
        <begin position="20"/>
        <end position="146"/>
    </location>
</feature>
<evidence type="ECO:0008006" key="4">
    <source>
        <dbReference type="Google" id="ProtNLM"/>
    </source>
</evidence>
<protein>
    <recommendedName>
        <fullName evidence="4">UDP-glycosyltransferases domain-containing protein</fullName>
    </recommendedName>
</protein>
<dbReference type="AlphaFoldDB" id="W1NUM5"/>
<name>W1NUM5_AMBTC</name>
<dbReference type="Gramene" id="ERN01327">
    <property type="protein sequence ID" value="ERN01327"/>
    <property type="gene ID" value="AMTR_s00002p00256190"/>
</dbReference>
<reference evidence="3" key="1">
    <citation type="journal article" date="2013" name="Science">
        <title>The Amborella genome and the evolution of flowering plants.</title>
        <authorList>
            <consortium name="Amborella Genome Project"/>
        </authorList>
    </citation>
    <scope>NUCLEOTIDE SEQUENCE [LARGE SCALE GENOMIC DNA]</scope>
</reference>
<dbReference type="SUPFAM" id="SSF53756">
    <property type="entry name" value="UDP-Glycosyltransferase/glycogen phosphorylase"/>
    <property type="match status" value="1"/>
</dbReference>
<gene>
    <name evidence="2" type="ORF">AMTR_s00002p00256190</name>
</gene>
<accession>W1NUM5</accession>
<organism evidence="2 3">
    <name type="scientific">Amborella trichopoda</name>
    <dbReference type="NCBI Taxonomy" id="13333"/>
    <lineage>
        <taxon>Eukaryota</taxon>
        <taxon>Viridiplantae</taxon>
        <taxon>Streptophyta</taxon>
        <taxon>Embryophyta</taxon>
        <taxon>Tracheophyta</taxon>
        <taxon>Spermatophyta</taxon>
        <taxon>Magnoliopsida</taxon>
        <taxon>Amborellales</taxon>
        <taxon>Amborellaceae</taxon>
        <taxon>Amborella</taxon>
    </lineage>
</organism>
<dbReference type="OMA" id="FTHMEPP"/>
<dbReference type="Gene3D" id="3.40.50.2000">
    <property type="entry name" value="Glycogen Phosphorylase B"/>
    <property type="match status" value="1"/>
</dbReference>
<dbReference type="eggNOG" id="KOG1192">
    <property type="taxonomic scope" value="Eukaryota"/>
</dbReference>
<keyword evidence="1" id="KW-0732">Signal</keyword>
<evidence type="ECO:0000256" key="1">
    <source>
        <dbReference type="SAM" id="SignalP"/>
    </source>
</evidence>
<sequence>MGLCLRLASQGALIIIVVTEEWLGFMTSAQEPLPNVQLRSIPNVIPSELSRAADWSGFVEAVYSMMDEPVDRLIDSIEPMVSVILADVFMPWVADVAKRRGIPVTWLFPMATTVFSVFYHFDILLSKGHFPANSSGKFSGLFSFIF</sequence>
<dbReference type="EMBL" id="KI394767">
    <property type="protein sequence ID" value="ERN01327.1"/>
    <property type="molecule type" value="Genomic_DNA"/>
</dbReference>
<dbReference type="HOGENOM" id="CLU_119764_0_0_1"/>
<evidence type="ECO:0000313" key="2">
    <source>
        <dbReference type="EMBL" id="ERN01327.1"/>
    </source>
</evidence>
<dbReference type="Proteomes" id="UP000017836">
    <property type="component" value="Unassembled WGS sequence"/>
</dbReference>
<evidence type="ECO:0000313" key="3">
    <source>
        <dbReference type="Proteomes" id="UP000017836"/>
    </source>
</evidence>
<proteinExistence type="predicted"/>